<evidence type="ECO:0000313" key="1">
    <source>
        <dbReference type="EMBL" id="CAB4222711.1"/>
    </source>
</evidence>
<protein>
    <submittedName>
        <fullName evidence="1">Uncharacterized protein</fullName>
    </submittedName>
</protein>
<name>A0A6J5T6Q3_9CAUD</name>
<accession>A0A6J5T6Q3</accession>
<reference evidence="1" key="1">
    <citation type="submission" date="2020-05" db="EMBL/GenBank/DDBJ databases">
        <authorList>
            <person name="Chiriac C."/>
            <person name="Salcher M."/>
            <person name="Ghai R."/>
            <person name="Kavagutti S V."/>
        </authorList>
    </citation>
    <scope>NUCLEOTIDE SEQUENCE</scope>
</reference>
<organism evidence="1">
    <name type="scientific">uncultured Caudovirales phage</name>
    <dbReference type="NCBI Taxonomy" id="2100421"/>
    <lineage>
        <taxon>Viruses</taxon>
        <taxon>Duplodnaviria</taxon>
        <taxon>Heunggongvirae</taxon>
        <taxon>Uroviricota</taxon>
        <taxon>Caudoviricetes</taxon>
        <taxon>Peduoviridae</taxon>
        <taxon>Maltschvirus</taxon>
        <taxon>Maltschvirus maltsch</taxon>
    </lineage>
</organism>
<dbReference type="EMBL" id="LR797523">
    <property type="protein sequence ID" value="CAB4222711.1"/>
    <property type="molecule type" value="Genomic_DNA"/>
</dbReference>
<proteinExistence type="predicted"/>
<sequence>MTKEKLVEEAVVSETPSQVEKELTFVFKVSQANTILAALDEIPHKLSRNIIDSMQQQAVPQLQEQAA</sequence>
<gene>
    <name evidence="1" type="ORF">UFOVP1655_194</name>
</gene>